<name>A0ABN8Y4U9_RANTA</name>
<feature type="region of interest" description="Disordered" evidence="1">
    <location>
        <begin position="1"/>
        <end position="27"/>
    </location>
</feature>
<sequence>MSVPSTSAGRPCKITRTYPPRPSHRHGTPLPGQFAIQPPALGRIHQLLPVLQDGPRIPPSCTNATPPPTLLLNFSLLNHSDVMEARPTTAPAAPIPTVRKRALRLFSVTAFLRLRMRPPPPRPGRSGGAAGLHPVSTSFPVQLFALGKPAWTRGP</sequence>
<evidence type="ECO:0000313" key="2">
    <source>
        <dbReference type="EMBL" id="CAI9155990.1"/>
    </source>
</evidence>
<evidence type="ECO:0000256" key="1">
    <source>
        <dbReference type="SAM" id="MobiDB-lite"/>
    </source>
</evidence>
<evidence type="ECO:0000313" key="3">
    <source>
        <dbReference type="Proteomes" id="UP001176941"/>
    </source>
</evidence>
<protein>
    <submittedName>
        <fullName evidence="2">Uncharacterized protein</fullName>
    </submittedName>
</protein>
<gene>
    <name evidence="2" type="ORF">MRATA1EN1_LOCUS4952</name>
</gene>
<dbReference type="Proteomes" id="UP001176941">
    <property type="component" value="Chromosome 13"/>
</dbReference>
<proteinExistence type="predicted"/>
<accession>A0ABN8Y4U9</accession>
<reference evidence="2" key="1">
    <citation type="submission" date="2023-04" db="EMBL/GenBank/DDBJ databases">
        <authorList>
            <consortium name="ELIXIR-Norway"/>
        </authorList>
    </citation>
    <scope>NUCLEOTIDE SEQUENCE [LARGE SCALE GENOMIC DNA]</scope>
</reference>
<keyword evidence="3" id="KW-1185">Reference proteome</keyword>
<organism evidence="2 3">
    <name type="scientific">Rangifer tarandus platyrhynchus</name>
    <name type="common">Svalbard reindeer</name>
    <dbReference type="NCBI Taxonomy" id="3082113"/>
    <lineage>
        <taxon>Eukaryota</taxon>
        <taxon>Metazoa</taxon>
        <taxon>Chordata</taxon>
        <taxon>Craniata</taxon>
        <taxon>Vertebrata</taxon>
        <taxon>Euteleostomi</taxon>
        <taxon>Mammalia</taxon>
        <taxon>Eutheria</taxon>
        <taxon>Laurasiatheria</taxon>
        <taxon>Artiodactyla</taxon>
        <taxon>Ruminantia</taxon>
        <taxon>Pecora</taxon>
        <taxon>Cervidae</taxon>
        <taxon>Odocoileinae</taxon>
        <taxon>Rangifer</taxon>
    </lineage>
</organism>
<dbReference type="EMBL" id="OX459949">
    <property type="protein sequence ID" value="CAI9155990.1"/>
    <property type="molecule type" value="Genomic_DNA"/>
</dbReference>